<gene>
    <name evidence="9" type="ORF">DY78_GL001613</name>
</gene>
<evidence type="ECO:0000256" key="1">
    <source>
        <dbReference type="ARBA" id="ARBA00004651"/>
    </source>
</evidence>
<dbReference type="InterPro" id="IPR005829">
    <property type="entry name" value="Sugar_transporter_CS"/>
</dbReference>
<sequence length="411" mass="44070">MKNKYVPTSVSLYINYLIIGMAILILPQNMDVLAKQWHTNIAGVSVVIAAVGIGRLVVSLVSGILSDKLGRKPFAVLGAATYITFFVGILLSHSLTMAVVFGVLAGIANSFLDAATYPALMEMYPQHKSAANVVIKAFVSAGQFLLPLLISLIVMNKLWYGWSFVTCAVILILNVVFLLGFSRFPKRQATPAAAATTATVQPQTSKGNVWIDGALFALFGFLSQGIFLLVSTWLTKYGETVIKMGDVSARALVSYYSVGSITCVLLTIYLSHRGVQDVQFLLVYTLMSFLSLLVMYLFPIAWLCAIMSFLVGFSAAGGVMQIGLTIMATFFPNGKGTVTGVSQTAASISGFVVPLFGAALSANIANIILLDVGMALACFVVAALIVYRYHRLFKTAGKPVKTKTTATLSKM</sequence>
<feature type="transmembrane region" description="Helical" evidence="7">
    <location>
        <begin position="133"/>
        <end position="153"/>
    </location>
</feature>
<dbReference type="PROSITE" id="PS00216">
    <property type="entry name" value="SUGAR_TRANSPORT_1"/>
    <property type="match status" value="1"/>
</dbReference>
<evidence type="ECO:0000256" key="4">
    <source>
        <dbReference type="ARBA" id="ARBA00022692"/>
    </source>
</evidence>
<dbReference type="Gene3D" id="1.20.1250.20">
    <property type="entry name" value="MFS general substrate transporter like domains"/>
    <property type="match status" value="1"/>
</dbReference>
<feature type="transmembrane region" description="Helical" evidence="7">
    <location>
        <begin position="282"/>
        <end position="303"/>
    </location>
</feature>
<feature type="transmembrane region" description="Helical" evidence="7">
    <location>
        <begin position="309"/>
        <end position="331"/>
    </location>
</feature>
<feature type="transmembrane region" description="Helical" evidence="7">
    <location>
        <begin position="209"/>
        <end position="233"/>
    </location>
</feature>
<evidence type="ECO:0000256" key="2">
    <source>
        <dbReference type="ARBA" id="ARBA00008335"/>
    </source>
</evidence>
<accession>A0A0R2NK38</accession>
<feature type="transmembrane region" description="Helical" evidence="7">
    <location>
        <begin position="253"/>
        <end position="270"/>
    </location>
</feature>
<organism evidence="9 10">
    <name type="scientific">Lactiplantibacillus fabifermentans DSM 21115</name>
    <dbReference type="NCBI Taxonomy" id="1413187"/>
    <lineage>
        <taxon>Bacteria</taxon>
        <taxon>Bacillati</taxon>
        <taxon>Bacillota</taxon>
        <taxon>Bacilli</taxon>
        <taxon>Lactobacillales</taxon>
        <taxon>Lactobacillaceae</taxon>
        <taxon>Lactiplantibacillus</taxon>
    </lineage>
</organism>
<keyword evidence="10" id="KW-1185">Reference proteome</keyword>
<feature type="domain" description="Major facilitator superfamily (MFS) profile" evidence="8">
    <location>
        <begin position="8"/>
        <end position="390"/>
    </location>
</feature>
<keyword evidence="6 7" id="KW-0472">Membrane</keyword>
<name>A0A0R2NK38_9LACO</name>
<dbReference type="InterPro" id="IPR036259">
    <property type="entry name" value="MFS_trans_sf"/>
</dbReference>
<feature type="transmembrane region" description="Helical" evidence="7">
    <location>
        <begin position="74"/>
        <end position="92"/>
    </location>
</feature>
<comment type="similarity">
    <text evidence="2">Belongs to the major facilitator superfamily.</text>
</comment>
<feature type="transmembrane region" description="Helical" evidence="7">
    <location>
        <begin position="41"/>
        <end position="62"/>
    </location>
</feature>
<dbReference type="Proteomes" id="UP000050920">
    <property type="component" value="Unassembled WGS sequence"/>
</dbReference>
<dbReference type="PANTHER" id="PTHR23514">
    <property type="entry name" value="BYPASS OF STOP CODON PROTEIN 6"/>
    <property type="match status" value="1"/>
</dbReference>
<evidence type="ECO:0000256" key="6">
    <source>
        <dbReference type="ARBA" id="ARBA00023136"/>
    </source>
</evidence>
<dbReference type="InterPro" id="IPR051788">
    <property type="entry name" value="MFS_Transporter"/>
</dbReference>
<evidence type="ECO:0000313" key="9">
    <source>
        <dbReference type="EMBL" id="KRO24688.1"/>
    </source>
</evidence>
<dbReference type="InterPro" id="IPR020846">
    <property type="entry name" value="MFS_dom"/>
</dbReference>
<protein>
    <submittedName>
        <fullName evidence="9">Permease</fullName>
    </submittedName>
</protein>
<proteinExistence type="inferred from homology"/>
<comment type="subcellular location">
    <subcellularLocation>
        <location evidence="1">Cell membrane</location>
        <topology evidence="1">Multi-pass membrane protein</topology>
    </subcellularLocation>
</comment>
<dbReference type="RefSeq" id="WP_024623663.1">
    <property type="nucleotide sequence ID" value="NZ_AYGX02000162.1"/>
</dbReference>
<dbReference type="PROSITE" id="PS50850">
    <property type="entry name" value="MFS"/>
    <property type="match status" value="1"/>
</dbReference>
<keyword evidence="3" id="KW-0813">Transport</keyword>
<evidence type="ECO:0000259" key="8">
    <source>
        <dbReference type="PROSITE" id="PS50850"/>
    </source>
</evidence>
<dbReference type="AlphaFoldDB" id="A0A0R2NK38"/>
<keyword evidence="4 7" id="KW-0812">Transmembrane</keyword>
<dbReference type="EMBL" id="AYGX02000162">
    <property type="protein sequence ID" value="KRO24688.1"/>
    <property type="molecule type" value="Genomic_DNA"/>
</dbReference>
<dbReference type="GO" id="GO:0005886">
    <property type="term" value="C:plasma membrane"/>
    <property type="evidence" value="ECO:0007669"/>
    <property type="project" value="UniProtKB-SubCell"/>
</dbReference>
<evidence type="ECO:0000256" key="7">
    <source>
        <dbReference type="SAM" id="Phobius"/>
    </source>
</evidence>
<reference evidence="9 10" key="1">
    <citation type="journal article" date="2015" name="Genome Announc.">
        <title>Expanding the biotechnology potential of lactobacilli through comparative genomics of 213 strains and associated genera.</title>
        <authorList>
            <person name="Sun Z."/>
            <person name="Harris H.M."/>
            <person name="McCann A."/>
            <person name="Guo C."/>
            <person name="Argimon S."/>
            <person name="Zhang W."/>
            <person name="Yang X."/>
            <person name="Jeffery I.B."/>
            <person name="Cooney J.C."/>
            <person name="Kagawa T.F."/>
            <person name="Liu W."/>
            <person name="Song Y."/>
            <person name="Salvetti E."/>
            <person name="Wrobel A."/>
            <person name="Rasinkangas P."/>
            <person name="Parkhill J."/>
            <person name="Rea M.C."/>
            <person name="O'Sullivan O."/>
            <person name="Ritari J."/>
            <person name="Douillard F.P."/>
            <person name="Paul Ross R."/>
            <person name="Yang R."/>
            <person name="Briner A.E."/>
            <person name="Felis G.E."/>
            <person name="de Vos W.M."/>
            <person name="Barrangou R."/>
            <person name="Klaenhammer T.R."/>
            <person name="Caufield P.W."/>
            <person name="Cui Y."/>
            <person name="Zhang H."/>
            <person name="O'Toole P.W."/>
        </authorList>
    </citation>
    <scope>NUCLEOTIDE SEQUENCE [LARGE SCALE GENOMIC DNA]</scope>
    <source>
        <strain evidence="9 10">DSM 21115</strain>
    </source>
</reference>
<dbReference type="PANTHER" id="PTHR23514:SF3">
    <property type="entry name" value="BYPASS OF STOP CODON PROTEIN 6"/>
    <property type="match status" value="1"/>
</dbReference>
<dbReference type="GO" id="GO:0022857">
    <property type="term" value="F:transmembrane transporter activity"/>
    <property type="evidence" value="ECO:0007669"/>
    <property type="project" value="InterPro"/>
</dbReference>
<keyword evidence="5 7" id="KW-1133">Transmembrane helix</keyword>
<feature type="transmembrane region" description="Helical" evidence="7">
    <location>
        <begin position="12"/>
        <end position="29"/>
    </location>
</feature>
<dbReference type="InterPro" id="IPR011701">
    <property type="entry name" value="MFS"/>
</dbReference>
<feature type="transmembrane region" description="Helical" evidence="7">
    <location>
        <begin position="159"/>
        <end position="181"/>
    </location>
</feature>
<dbReference type="SUPFAM" id="SSF103473">
    <property type="entry name" value="MFS general substrate transporter"/>
    <property type="match status" value="1"/>
</dbReference>
<feature type="transmembrane region" description="Helical" evidence="7">
    <location>
        <begin position="364"/>
        <end position="387"/>
    </location>
</feature>
<comment type="caution">
    <text evidence="9">The sequence shown here is derived from an EMBL/GenBank/DDBJ whole genome shotgun (WGS) entry which is preliminary data.</text>
</comment>
<evidence type="ECO:0000313" key="10">
    <source>
        <dbReference type="Proteomes" id="UP000050920"/>
    </source>
</evidence>
<feature type="transmembrane region" description="Helical" evidence="7">
    <location>
        <begin position="98"/>
        <end position="121"/>
    </location>
</feature>
<dbReference type="Pfam" id="PF07690">
    <property type="entry name" value="MFS_1"/>
    <property type="match status" value="1"/>
</dbReference>
<evidence type="ECO:0000256" key="5">
    <source>
        <dbReference type="ARBA" id="ARBA00022989"/>
    </source>
</evidence>
<evidence type="ECO:0000256" key="3">
    <source>
        <dbReference type="ARBA" id="ARBA00022448"/>
    </source>
</evidence>